<organism evidence="1 2">
    <name type="scientific">Nephila pilipes</name>
    <name type="common">Giant wood spider</name>
    <name type="synonym">Nephila maculata</name>
    <dbReference type="NCBI Taxonomy" id="299642"/>
    <lineage>
        <taxon>Eukaryota</taxon>
        <taxon>Metazoa</taxon>
        <taxon>Ecdysozoa</taxon>
        <taxon>Arthropoda</taxon>
        <taxon>Chelicerata</taxon>
        <taxon>Arachnida</taxon>
        <taxon>Araneae</taxon>
        <taxon>Araneomorphae</taxon>
        <taxon>Entelegynae</taxon>
        <taxon>Araneoidea</taxon>
        <taxon>Nephilidae</taxon>
        <taxon>Nephila</taxon>
    </lineage>
</organism>
<dbReference type="Proteomes" id="UP000887013">
    <property type="component" value="Unassembled WGS sequence"/>
</dbReference>
<name>A0A8X6TWT8_NEPPI</name>
<accession>A0A8X6TWT8</accession>
<keyword evidence="2" id="KW-1185">Reference proteome</keyword>
<sequence length="111" mass="12726">MGDSTHPNHNKTYTSSEWEISNIIREKLMDIDLSSTYKEEENLTINFNIMIFLKSSSHLRGGNSRWKSERRIMSGDLSTWLVKEAYRPKCLEFLPNSPSVGTRTSNSSPQA</sequence>
<gene>
    <name evidence="1" type="ORF">NPIL_278561</name>
</gene>
<evidence type="ECO:0000313" key="1">
    <source>
        <dbReference type="EMBL" id="GFT54785.1"/>
    </source>
</evidence>
<proteinExistence type="predicted"/>
<dbReference type="EMBL" id="BMAW01112866">
    <property type="protein sequence ID" value="GFT54785.1"/>
    <property type="molecule type" value="Genomic_DNA"/>
</dbReference>
<comment type="caution">
    <text evidence="1">The sequence shown here is derived from an EMBL/GenBank/DDBJ whole genome shotgun (WGS) entry which is preliminary data.</text>
</comment>
<reference evidence="1" key="1">
    <citation type="submission" date="2020-08" db="EMBL/GenBank/DDBJ databases">
        <title>Multicomponent nature underlies the extraordinary mechanical properties of spider dragline silk.</title>
        <authorList>
            <person name="Kono N."/>
            <person name="Nakamura H."/>
            <person name="Mori M."/>
            <person name="Yoshida Y."/>
            <person name="Ohtoshi R."/>
            <person name="Malay A.D."/>
            <person name="Moran D.A.P."/>
            <person name="Tomita M."/>
            <person name="Numata K."/>
            <person name="Arakawa K."/>
        </authorList>
    </citation>
    <scope>NUCLEOTIDE SEQUENCE</scope>
</reference>
<protein>
    <submittedName>
        <fullName evidence="1">Uncharacterized protein</fullName>
    </submittedName>
</protein>
<evidence type="ECO:0000313" key="2">
    <source>
        <dbReference type="Proteomes" id="UP000887013"/>
    </source>
</evidence>
<dbReference type="AlphaFoldDB" id="A0A8X6TWT8"/>